<dbReference type="EMBL" id="CM001441">
    <property type="protein sequence ID" value="EHQ90564.1"/>
    <property type="molecule type" value="Genomic_DNA"/>
</dbReference>
<keyword evidence="1" id="KW-0547">Nucleotide-binding</keyword>
<evidence type="ECO:0000313" key="4">
    <source>
        <dbReference type="EMBL" id="EHQ90564.1"/>
    </source>
</evidence>
<dbReference type="eggNOG" id="COG1618">
    <property type="taxonomic scope" value="Bacteria"/>
</dbReference>
<dbReference type="GO" id="GO:0017111">
    <property type="term" value="F:ribonucleoside triphosphate phosphatase activity"/>
    <property type="evidence" value="ECO:0007669"/>
    <property type="project" value="InterPro"/>
</dbReference>
<gene>
    <name evidence="4" type="ORF">DesyoDRAFT_3560</name>
</gene>
<evidence type="ECO:0000313" key="5">
    <source>
        <dbReference type="Proteomes" id="UP000005104"/>
    </source>
</evidence>
<dbReference type="HOGENOM" id="CLU_103145_2_0_9"/>
<dbReference type="PANTHER" id="PTHR43146:SF1">
    <property type="entry name" value="CANCER-RELATED NUCLEOSIDE-TRIPHOSPHATASE"/>
    <property type="match status" value="1"/>
</dbReference>
<dbReference type="InterPro" id="IPR027417">
    <property type="entry name" value="P-loop_NTPase"/>
</dbReference>
<dbReference type="STRING" id="768710.DesyoDRAFT_3560"/>
<sequence>MHIFLTGEIQIGKSTVINKTLDLLKITPQGFRTYFGPDRANSDRLLYLNSAAQPQTFNEAKAVVRFRAGRPPEVIIERFDRYGAQLIRGARADLDSPLILMDECGSLESRALVFQQEILAALDGAKPILGVIKLASSGWTDQIREHAKVALLTVTRENRDRLPRLLADSLSNFIERSEL</sequence>
<organism evidence="4 5">
    <name type="scientific">Desulfosporosinus youngiae DSM 17734</name>
    <dbReference type="NCBI Taxonomy" id="768710"/>
    <lineage>
        <taxon>Bacteria</taxon>
        <taxon>Bacillati</taxon>
        <taxon>Bacillota</taxon>
        <taxon>Clostridia</taxon>
        <taxon>Eubacteriales</taxon>
        <taxon>Desulfitobacteriaceae</taxon>
        <taxon>Desulfosporosinus</taxon>
    </lineage>
</organism>
<dbReference type="Proteomes" id="UP000005104">
    <property type="component" value="Chromosome"/>
</dbReference>
<keyword evidence="2" id="KW-0378">Hydrolase</keyword>
<evidence type="ECO:0000256" key="3">
    <source>
        <dbReference type="ARBA" id="ARBA00022840"/>
    </source>
</evidence>
<proteinExistence type="predicted"/>
<dbReference type="Gene3D" id="3.40.50.300">
    <property type="entry name" value="P-loop containing nucleotide triphosphate hydrolases"/>
    <property type="match status" value="1"/>
</dbReference>
<keyword evidence="3" id="KW-0067">ATP-binding</keyword>
<dbReference type="RefSeq" id="WP_007785015.1">
    <property type="nucleotide sequence ID" value="NZ_CM001441.1"/>
</dbReference>
<keyword evidence="4" id="KW-0808">Transferase</keyword>
<keyword evidence="4" id="KW-0418">Kinase</keyword>
<dbReference type="GO" id="GO:0016301">
    <property type="term" value="F:kinase activity"/>
    <property type="evidence" value="ECO:0007669"/>
    <property type="project" value="UniProtKB-KW"/>
</dbReference>
<dbReference type="GO" id="GO:0005524">
    <property type="term" value="F:ATP binding"/>
    <property type="evidence" value="ECO:0007669"/>
    <property type="project" value="UniProtKB-KW"/>
</dbReference>
<reference evidence="4 5" key="1">
    <citation type="submission" date="2011-11" db="EMBL/GenBank/DDBJ databases">
        <title>The Noncontiguous Finished genome of Desulfosporosinus youngiae DSM 17734.</title>
        <authorList>
            <consortium name="US DOE Joint Genome Institute (JGI-PGF)"/>
            <person name="Lucas S."/>
            <person name="Han J."/>
            <person name="Lapidus A."/>
            <person name="Cheng J.-F."/>
            <person name="Goodwin L."/>
            <person name="Pitluck S."/>
            <person name="Peters L."/>
            <person name="Ovchinnikova G."/>
            <person name="Lu M."/>
            <person name="Land M.L."/>
            <person name="Hauser L."/>
            <person name="Pester M."/>
            <person name="Spring S."/>
            <person name="Ollivier B."/>
            <person name="Rattei T."/>
            <person name="Klenk H.-P."/>
            <person name="Wagner M."/>
            <person name="Loy A."/>
            <person name="Woyke T.J."/>
        </authorList>
    </citation>
    <scope>NUCLEOTIDE SEQUENCE [LARGE SCALE GENOMIC DNA]</scope>
    <source>
        <strain evidence="4 5">DSM 17734</strain>
    </source>
</reference>
<protein>
    <submittedName>
        <fullName evidence="4">Putative nucleotide kinase</fullName>
    </submittedName>
</protein>
<keyword evidence="5" id="KW-1185">Reference proteome</keyword>
<dbReference type="OrthoDB" id="9786803at2"/>
<accession>H5Y5H7</accession>
<dbReference type="SUPFAM" id="SSF52540">
    <property type="entry name" value="P-loop containing nucleoside triphosphate hydrolases"/>
    <property type="match status" value="1"/>
</dbReference>
<dbReference type="Pfam" id="PF03266">
    <property type="entry name" value="NTPase_1"/>
    <property type="match status" value="1"/>
</dbReference>
<evidence type="ECO:0000256" key="2">
    <source>
        <dbReference type="ARBA" id="ARBA00022801"/>
    </source>
</evidence>
<name>H5Y5H7_9FIRM</name>
<dbReference type="AlphaFoldDB" id="H5Y5H7"/>
<dbReference type="PANTHER" id="PTHR43146">
    <property type="entry name" value="CANCER-RELATED NUCLEOSIDE-TRIPHOSPHATASE"/>
    <property type="match status" value="1"/>
</dbReference>
<dbReference type="InterPro" id="IPR004948">
    <property type="entry name" value="Nuc-triphosphatase_THEP1"/>
</dbReference>
<evidence type="ECO:0000256" key="1">
    <source>
        <dbReference type="ARBA" id="ARBA00022741"/>
    </source>
</evidence>